<dbReference type="EMBL" id="MGDT01000006">
    <property type="protein sequence ID" value="OGL66785.1"/>
    <property type="molecule type" value="Genomic_DNA"/>
</dbReference>
<feature type="region of interest" description="Disordered" evidence="1">
    <location>
        <begin position="278"/>
        <end position="321"/>
    </location>
</feature>
<name>A0A1F7TLD6_9BACT</name>
<organism evidence="2 3">
    <name type="scientific">Candidatus Uhrbacteria bacterium RIFCSPHIGHO2_01_FULL_63_20</name>
    <dbReference type="NCBI Taxonomy" id="1802385"/>
    <lineage>
        <taxon>Bacteria</taxon>
        <taxon>Candidatus Uhriibacteriota</taxon>
    </lineage>
</organism>
<evidence type="ECO:0000313" key="3">
    <source>
        <dbReference type="Proteomes" id="UP000177885"/>
    </source>
</evidence>
<accession>A0A1F7TLD6</accession>
<dbReference type="AlphaFoldDB" id="A0A1F7TLD6"/>
<protein>
    <submittedName>
        <fullName evidence="2">Uncharacterized protein</fullName>
    </submittedName>
</protein>
<gene>
    <name evidence="2" type="ORF">A2856_03400</name>
</gene>
<sequence length="321" mass="35082">MAATSLTALFPALDAPLTGPVISNEEIQARERLWGEVVALDPDLTSKEVLDLLRTDAYWSARVRQLAAAIVLDQVEANEPARLEEAKKVVETVKAERATKEEVDSFEDEKTEPLMLAFDANDVKTVEAGECVTEDLGVVTFEVNDDGFHDMRFDDVDLIKDDLVTVPDGPPVMSEEKVEAKAPAFVLPKGASPCTHPACAKGNGFTTNPHVPTLKAFEAELGRTPTEAEVRSRILCLSHRRAGSVPLNEVLEYLAAIVVATVVRGVTAKAEARAINEANRLKNEERRAAEKKQREASKLAKKNPPPAREEKKNAGKGKKRK</sequence>
<proteinExistence type="predicted"/>
<evidence type="ECO:0000256" key="1">
    <source>
        <dbReference type="SAM" id="MobiDB-lite"/>
    </source>
</evidence>
<evidence type="ECO:0000313" key="2">
    <source>
        <dbReference type="EMBL" id="OGL66785.1"/>
    </source>
</evidence>
<reference evidence="2 3" key="1">
    <citation type="journal article" date="2016" name="Nat. Commun.">
        <title>Thousands of microbial genomes shed light on interconnected biogeochemical processes in an aquifer system.</title>
        <authorList>
            <person name="Anantharaman K."/>
            <person name="Brown C.T."/>
            <person name="Hug L.A."/>
            <person name="Sharon I."/>
            <person name="Castelle C.J."/>
            <person name="Probst A.J."/>
            <person name="Thomas B.C."/>
            <person name="Singh A."/>
            <person name="Wilkins M.J."/>
            <person name="Karaoz U."/>
            <person name="Brodie E.L."/>
            <person name="Williams K.H."/>
            <person name="Hubbard S.S."/>
            <person name="Banfield J.F."/>
        </authorList>
    </citation>
    <scope>NUCLEOTIDE SEQUENCE [LARGE SCALE GENOMIC DNA]</scope>
</reference>
<comment type="caution">
    <text evidence="2">The sequence shown here is derived from an EMBL/GenBank/DDBJ whole genome shotgun (WGS) entry which is preliminary data.</text>
</comment>
<dbReference type="Proteomes" id="UP000177885">
    <property type="component" value="Unassembled WGS sequence"/>
</dbReference>
<feature type="compositionally biased region" description="Basic and acidic residues" evidence="1">
    <location>
        <begin position="278"/>
        <end position="298"/>
    </location>
</feature>